<dbReference type="InterPro" id="IPR051908">
    <property type="entry name" value="Ribosomal_N-acetyltransferase"/>
</dbReference>
<dbReference type="AlphaFoldDB" id="A0A381NHC7"/>
<evidence type="ECO:0000313" key="3">
    <source>
        <dbReference type="EMBL" id="SUZ53986.1"/>
    </source>
</evidence>
<dbReference type="PANTHER" id="PTHR43441">
    <property type="entry name" value="RIBOSOMAL-PROTEIN-SERINE ACETYLTRANSFERASE"/>
    <property type="match status" value="1"/>
</dbReference>
<dbReference type="PANTHER" id="PTHR43441:SF10">
    <property type="entry name" value="ACETYLTRANSFERASE"/>
    <property type="match status" value="1"/>
</dbReference>
<feature type="compositionally biased region" description="Basic and acidic residues" evidence="1">
    <location>
        <begin position="165"/>
        <end position="181"/>
    </location>
</feature>
<organism evidence="3">
    <name type="scientific">marine metagenome</name>
    <dbReference type="NCBI Taxonomy" id="408172"/>
    <lineage>
        <taxon>unclassified sequences</taxon>
        <taxon>metagenomes</taxon>
        <taxon>ecological metagenomes</taxon>
    </lineage>
</organism>
<dbReference type="PROSITE" id="PS51186">
    <property type="entry name" value="GNAT"/>
    <property type="match status" value="1"/>
</dbReference>
<dbReference type="GO" id="GO:0008999">
    <property type="term" value="F:protein-N-terminal-alanine acetyltransferase activity"/>
    <property type="evidence" value="ECO:0007669"/>
    <property type="project" value="TreeGrafter"/>
</dbReference>
<dbReference type="SUPFAM" id="SSF55729">
    <property type="entry name" value="Acyl-CoA N-acyltransferases (Nat)"/>
    <property type="match status" value="1"/>
</dbReference>
<gene>
    <name evidence="3" type="ORF">METZ01_LOCUS6840</name>
</gene>
<dbReference type="GO" id="GO:1990189">
    <property type="term" value="F:protein N-terminal-serine acetyltransferase activity"/>
    <property type="evidence" value="ECO:0007669"/>
    <property type="project" value="TreeGrafter"/>
</dbReference>
<dbReference type="GO" id="GO:0005737">
    <property type="term" value="C:cytoplasm"/>
    <property type="evidence" value="ECO:0007669"/>
    <property type="project" value="TreeGrafter"/>
</dbReference>
<feature type="region of interest" description="Disordered" evidence="1">
    <location>
        <begin position="157"/>
        <end position="181"/>
    </location>
</feature>
<reference evidence="3" key="1">
    <citation type="submission" date="2018-05" db="EMBL/GenBank/DDBJ databases">
        <authorList>
            <person name="Lanie J.A."/>
            <person name="Ng W.-L."/>
            <person name="Kazmierczak K.M."/>
            <person name="Andrzejewski T.M."/>
            <person name="Davidsen T.M."/>
            <person name="Wayne K.J."/>
            <person name="Tettelin H."/>
            <person name="Glass J.I."/>
            <person name="Rusch D."/>
            <person name="Podicherti R."/>
            <person name="Tsui H.-C.T."/>
            <person name="Winkler M.E."/>
        </authorList>
    </citation>
    <scope>NUCLEOTIDE SEQUENCE</scope>
</reference>
<feature type="non-terminal residue" evidence="3">
    <location>
        <position position="1"/>
    </location>
</feature>
<evidence type="ECO:0000256" key="1">
    <source>
        <dbReference type="SAM" id="MobiDB-lite"/>
    </source>
</evidence>
<feature type="domain" description="N-acetyltransferase" evidence="2">
    <location>
        <begin position="1"/>
        <end position="157"/>
    </location>
</feature>
<evidence type="ECO:0000259" key="2">
    <source>
        <dbReference type="PROSITE" id="PS51186"/>
    </source>
</evidence>
<protein>
    <recommendedName>
        <fullName evidence="2">N-acetyltransferase domain-containing protein</fullName>
    </recommendedName>
</protein>
<dbReference type="Gene3D" id="3.40.630.30">
    <property type="match status" value="1"/>
</dbReference>
<name>A0A381NHC7_9ZZZZ</name>
<sequence length="181" mass="19297">VALRPWRVDDVDHLVSAWKDPEVLRWTPVPDDAGPEKAAIWIAGARRRLETATALDLVVVDGGGTAVGEVGLSDLDHDRRVALIGWWTAAHARGRGVATQAVGLLARWALGPPLDLAAILARIHPDNEGSLAVARAAGFRTLATRDNREVVMVAATPQRPGPTGIDREVLAGGEHKTTQRG</sequence>
<dbReference type="Pfam" id="PF13302">
    <property type="entry name" value="Acetyltransf_3"/>
    <property type="match status" value="1"/>
</dbReference>
<accession>A0A381NHC7</accession>
<proteinExistence type="predicted"/>
<dbReference type="InterPro" id="IPR000182">
    <property type="entry name" value="GNAT_dom"/>
</dbReference>
<dbReference type="EMBL" id="UINC01000361">
    <property type="protein sequence ID" value="SUZ53986.1"/>
    <property type="molecule type" value="Genomic_DNA"/>
</dbReference>
<dbReference type="InterPro" id="IPR016181">
    <property type="entry name" value="Acyl_CoA_acyltransferase"/>
</dbReference>